<feature type="transmembrane region" description="Helical" evidence="2">
    <location>
        <begin position="58"/>
        <end position="79"/>
    </location>
</feature>
<dbReference type="EMBL" id="BAAFJT010000001">
    <property type="protein sequence ID" value="GAB0177136.1"/>
    <property type="molecule type" value="Genomic_DNA"/>
</dbReference>
<name>A0ABC9VVM0_GRUJA</name>
<feature type="transmembrane region" description="Helical" evidence="2">
    <location>
        <begin position="99"/>
        <end position="121"/>
    </location>
</feature>
<keyword evidence="2" id="KW-0812">Transmembrane</keyword>
<evidence type="ECO:0000313" key="4">
    <source>
        <dbReference type="Proteomes" id="UP001623348"/>
    </source>
</evidence>
<dbReference type="AlphaFoldDB" id="A0ABC9VVM0"/>
<feature type="region of interest" description="Disordered" evidence="1">
    <location>
        <begin position="237"/>
        <end position="280"/>
    </location>
</feature>
<keyword evidence="2" id="KW-0472">Membrane</keyword>
<feature type="region of interest" description="Disordered" evidence="1">
    <location>
        <begin position="1"/>
        <end position="56"/>
    </location>
</feature>
<comment type="caution">
    <text evidence="3">The sequence shown here is derived from an EMBL/GenBank/DDBJ whole genome shotgun (WGS) entry which is preliminary data.</text>
</comment>
<evidence type="ECO:0000313" key="3">
    <source>
        <dbReference type="EMBL" id="GAB0177136.1"/>
    </source>
</evidence>
<dbReference type="Proteomes" id="UP001623348">
    <property type="component" value="Unassembled WGS sequence"/>
</dbReference>
<feature type="transmembrane region" description="Helical" evidence="2">
    <location>
        <begin position="155"/>
        <end position="176"/>
    </location>
</feature>
<evidence type="ECO:0000256" key="2">
    <source>
        <dbReference type="SAM" id="Phobius"/>
    </source>
</evidence>
<accession>A0ABC9VVM0</accession>
<keyword evidence="4" id="KW-1185">Reference proteome</keyword>
<feature type="transmembrane region" description="Helical" evidence="2">
    <location>
        <begin position="130"/>
        <end position="149"/>
    </location>
</feature>
<evidence type="ECO:0000256" key="1">
    <source>
        <dbReference type="SAM" id="MobiDB-lite"/>
    </source>
</evidence>
<sequence>MGGGEARSPSCTGRCPPAGRQPGTPRGGGEAEGGPASRAALPLPPPPPPRETWRRRKLSSALCAGSLSVLLALVVRLVRGERGRDLAAEGGAGPRGWGWLPPGAVLLGLAGAFFGAGRYLLRGGVRPRTAALLLAACCGGEAVAQTALAAGEDHLLSLAATGVVLSCLAAVTWLVLKLRQGVLMLAVTSAARTTSLVALERVPASWRPYLAYLLGLLGILLAGYADRLWPPRRAAPLAEPPAAPPAADEAPVLRRRRRSSSMISPEMSGGGGSSKTHRRTSLPCIPREQQVDDTLLASLYAGIVAKSPAIIKVIPHRYFC</sequence>
<gene>
    <name evidence="3" type="ORF">GRJ2_000178800</name>
</gene>
<proteinExistence type="predicted"/>
<organism evidence="3 4">
    <name type="scientific">Grus japonensis</name>
    <name type="common">Japanese crane</name>
    <name type="synonym">Red-crowned crane</name>
    <dbReference type="NCBI Taxonomy" id="30415"/>
    <lineage>
        <taxon>Eukaryota</taxon>
        <taxon>Metazoa</taxon>
        <taxon>Chordata</taxon>
        <taxon>Craniata</taxon>
        <taxon>Vertebrata</taxon>
        <taxon>Euteleostomi</taxon>
        <taxon>Archelosauria</taxon>
        <taxon>Archosauria</taxon>
        <taxon>Dinosauria</taxon>
        <taxon>Saurischia</taxon>
        <taxon>Theropoda</taxon>
        <taxon>Coelurosauria</taxon>
        <taxon>Aves</taxon>
        <taxon>Neognathae</taxon>
        <taxon>Neoaves</taxon>
        <taxon>Gruiformes</taxon>
        <taxon>Gruidae</taxon>
        <taxon>Grus</taxon>
    </lineage>
</organism>
<keyword evidence="2" id="KW-1133">Transmembrane helix</keyword>
<reference evidence="3 4" key="1">
    <citation type="submission" date="2024-06" db="EMBL/GenBank/DDBJ databases">
        <title>The draft genome of Grus japonensis, version 3.</title>
        <authorList>
            <person name="Nabeshima K."/>
            <person name="Suzuki S."/>
            <person name="Onuma M."/>
        </authorList>
    </citation>
    <scope>NUCLEOTIDE SEQUENCE [LARGE SCALE GENOMIC DNA]</scope>
    <source>
        <strain evidence="3 4">451A</strain>
    </source>
</reference>
<protein>
    <submittedName>
        <fullName evidence="3">cGMP-inhibited 3',5'-cyclic phosphodiesterase A</fullName>
    </submittedName>
</protein>
<feature type="transmembrane region" description="Helical" evidence="2">
    <location>
        <begin position="209"/>
        <end position="225"/>
    </location>
</feature>